<proteinExistence type="predicted"/>
<reference evidence="1" key="1">
    <citation type="journal article" date="2022" name="Toxins">
        <title>Genomic Analysis of Sphingopyxis sp. USTB-05 for Biodegrading Cyanobacterial Hepatotoxins.</title>
        <authorList>
            <person name="Liu C."/>
            <person name="Xu Q."/>
            <person name="Zhao Z."/>
            <person name="Zhang H."/>
            <person name="Liu X."/>
            <person name="Yin C."/>
            <person name="Liu Y."/>
            <person name="Yan H."/>
        </authorList>
    </citation>
    <scope>NUCLEOTIDE SEQUENCE</scope>
    <source>
        <strain evidence="1">NBD5</strain>
    </source>
</reference>
<dbReference type="RefSeq" id="WP_252166299.1">
    <property type="nucleotide sequence ID" value="NZ_CP084930.1"/>
</dbReference>
<evidence type="ECO:0000313" key="1">
    <source>
        <dbReference type="EMBL" id="USI72490.1"/>
    </source>
</evidence>
<name>A0ABY4X6G0_9SPHN</name>
<dbReference type="EMBL" id="CP084930">
    <property type="protein sequence ID" value="USI72490.1"/>
    <property type="molecule type" value="Genomic_DNA"/>
</dbReference>
<dbReference type="GO" id="GO:0008168">
    <property type="term" value="F:methyltransferase activity"/>
    <property type="evidence" value="ECO:0007669"/>
    <property type="project" value="UniProtKB-KW"/>
</dbReference>
<keyword evidence="1" id="KW-0489">Methyltransferase</keyword>
<organism evidence="1 2">
    <name type="scientific">Sphingomonas morindae</name>
    <dbReference type="NCBI Taxonomy" id="1541170"/>
    <lineage>
        <taxon>Bacteria</taxon>
        <taxon>Pseudomonadati</taxon>
        <taxon>Pseudomonadota</taxon>
        <taxon>Alphaproteobacteria</taxon>
        <taxon>Sphingomonadales</taxon>
        <taxon>Sphingomonadaceae</taxon>
        <taxon>Sphingomonas</taxon>
    </lineage>
</organism>
<keyword evidence="2" id="KW-1185">Reference proteome</keyword>
<dbReference type="Proteomes" id="UP001056937">
    <property type="component" value="Chromosome 1"/>
</dbReference>
<sequence length="168" mass="17757">MTRLLRHRGGPVTVASTFPTGPIPGRARPAHDERWPAIARALQALRATGRRAVRIVDAECGAGALLLEALHHARLLGFTAIEGRGIDGSPALIGRARAAAARRPDPAIGVVFEIADMRTALAEEAAFPADILLWHDTRAADRAAAPLLRRAADRVIGAAGDDRSDPHA</sequence>
<keyword evidence="1" id="KW-0808">Transferase</keyword>
<evidence type="ECO:0000313" key="2">
    <source>
        <dbReference type="Proteomes" id="UP001056937"/>
    </source>
</evidence>
<protein>
    <submittedName>
        <fullName evidence="1">SAM-dependent methyltransferase</fullName>
    </submittedName>
</protein>
<gene>
    <name evidence="1" type="ORF">LHA26_14520</name>
</gene>
<dbReference type="SUPFAM" id="SSF53335">
    <property type="entry name" value="S-adenosyl-L-methionine-dependent methyltransferases"/>
    <property type="match status" value="1"/>
</dbReference>
<dbReference type="GO" id="GO:0032259">
    <property type="term" value="P:methylation"/>
    <property type="evidence" value="ECO:0007669"/>
    <property type="project" value="UniProtKB-KW"/>
</dbReference>
<accession>A0ABY4X6G0</accession>
<dbReference type="Gene3D" id="3.40.50.150">
    <property type="entry name" value="Vaccinia Virus protein VP39"/>
    <property type="match status" value="1"/>
</dbReference>
<dbReference type="InterPro" id="IPR029063">
    <property type="entry name" value="SAM-dependent_MTases_sf"/>
</dbReference>